<gene>
    <name evidence="2" type="ORF">PAECIP111893_00026</name>
</gene>
<dbReference type="InterPro" id="IPR038765">
    <property type="entry name" value="Papain-like_cys_pep_sf"/>
</dbReference>
<dbReference type="Pfam" id="PF01841">
    <property type="entry name" value="Transglut_core"/>
    <property type="match status" value="1"/>
</dbReference>
<dbReference type="PANTHER" id="PTHR33490">
    <property type="entry name" value="BLR5614 PROTEIN-RELATED"/>
    <property type="match status" value="1"/>
</dbReference>
<dbReference type="EMBL" id="CAKMMF010000001">
    <property type="protein sequence ID" value="CAH1189928.1"/>
    <property type="molecule type" value="Genomic_DNA"/>
</dbReference>
<keyword evidence="3" id="KW-1185">Reference proteome</keyword>
<proteinExistence type="predicted"/>
<dbReference type="RefSeq" id="WP_236338187.1">
    <property type="nucleotide sequence ID" value="NZ_CAKMMF010000001.1"/>
</dbReference>
<evidence type="ECO:0000313" key="2">
    <source>
        <dbReference type="EMBL" id="CAH1189928.1"/>
    </source>
</evidence>
<evidence type="ECO:0000259" key="1">
    <source>
        <dbReference type="SMART" id="SM00460"/>
    </source>
</evidence>
<name>A0ABM9BP55_9BACL</name>
<dbReference type="Proteomes" id="UP000838686">
    <property type="component" value="Unassembled WGS sequence"/>
</dbReference>
<dbReference type="InterPro" id="IPR002931">
    <property type="entry name" value="Transglutaminase-like"/>
</dbReference>
<dbReference type="Gene3D" id="3.10.620.30">
    <property type="match status" value="1"/>
</dbReference>
<dbReference type="SUPFAM" id="SSF54001">
    <property type="entry name" value="Cysteine proteinases"/>
    <property type="match status" value="1"/>
</dbReference>
<protein>
    <recommendedName>
        <fullName evidence="1">Transglutaminase-like domain-containing protein</fullName>
    </recommendedName>
</protein>
<sequence>MKLCITHTTQYTYQSAVSDSVNEVRLTPFTNEQQSCFQHAIHVEPNASLFSYEDYFGNRVHAFAVNEAHGRMMIRTQMTVVTKEEAQPEIKEGGMSPEEEWAWLAADEAGNGFAEYLLPTDYTAITPEVTAYAESIAAGGMNRCGPSNISDILDASNASGASVFDWLTCLCERIRTEFVYDPMATDVTTVAGDMFVRRRGVCQDFAHLMIAACRAWGVPARYVSGYHFVGDLQGGSADFEQATHAWVEAYAPGIGWCGFDPTNDGRVGERYVKLCHGRDYKDIVPVKGVYRGMGDATLDVIVDVKRV</sequence>
<accession>A0ABM9BP55</accession>
<organism evidence="2 3">
    <name type="scientific">Paenibacillus plantiphilus</name>
    <dbReference type="NCBI Taxonomy" id="2905650"/>
    <lineage>
        <taxon>Bacteria</taxon>
        <taxon>Bacillati</taxon>
        <taxon>Bacillota</taxon>
        <taxon>Bacilli</taxon>
        <taxon>Bacillales</taxon>
        <taxon>Paenibacillaceae</taxon>
        <taxon>Paenibacillus</taxon>
    </lineage>
</organism>
<dbReference type="PANTHER" id="PTHR33490:SF6">
    <property type="entry name" value="SLL1049 PROTEIN"/>
    <property type="match status" value="1"/>
</dbReference>
<dbReference type="SMART" id="SM00460">
    <property type="entry name" value="TGc"/>
    <property type="match status" value="1"/>
</dbReference>
<dbReference type="Pfam" id="PF08379">
    <property type="entry name" value="Bact_transglu_N"/>
    <property type="match status" value="1"/>
</dbReference>
<dbReference type="InterPro" id="IPR013589">
    <property type="entry name" value="Bac_transglu_N"/>
</dbReference>
<evidence type="ECO:0000313" key="3">
    <source>
        <dbReference type="Proteomes" id="UP000838686"/>
    </source>
</evidence>
<reference evidence="2" key="1">
    <citation type="submission" date="2022-01" db="EMBL/GenBank/DDBJ databases">
        <authorList>
            <person name="Criscuolo A."/>
        </authorList>
    </citation>
    <scope>NUCLEOTIDE SEQUENCE</scope>
    <source>
        <strain evidence="2">CIP111893</strain>
    </source>
</reference>
<comment type="caution">
    <text evidence="2">The sequence shown here is derived from an EMBL/GenBank/DDBJ whole genome shotgun (WGS) entry which is preliminary data.</text>
</comment>
<feature type="domain" description="Transglutaminase-like" evidence="1">
    <location>
        <begin position="194"/>
        <end position="263"/>
    </location>
</feature>